<keyword evidence="1" id="KW-0808">Transferase</keyword>
<dbReference type="Proteomes" id="UP000829398">
    <property type="component" value="Chromosome 5"/>
</dbReference>
<name>A0ACB8KLT5_CITSI</name>
<protein>
    <submittedName>
        <fullName evidence="1">Reverse transcriptase domain-containing protein</fullName>
    </submittedName>
</protein>
<organism evidence="1 2">
    <name type="scientific">Citrus sinensis</name>
    <name type="common">Sweet orange</name>
    <name type="synonym">Citrus aurantium var. sinensis</name>
    <dbReference type="NCBI Taxonomy" id="2711"/>
    <lineage>
        <taxon>Eukaryota</taxon>
        <taxon>Viridiplantae</taxon>
        <taxon>Streptophyta</taxon>
        <taxon>Embryophyta</taxon>
        <taxon>Tracheophyta</taxon>
        <taxon>Spermatophyta</taxon>
        <taxon>Magnoliopsida</taxon>
        <taxon>eudicotyledons</taxon>
        <taxon>Gunneridae</taxon>
        <taxon>Pentapetalae</taxon>
        <taxon>rosids</taxon>
        <taxon>malvids</taxon>
        <taxon>Sapindales</taxon>
        <taxon>Rutaceae</taxon>
        <taxon>Aurantioideae</taxon>
        <taxon>Citrus</taxon>
    </lineage>
</organism>
<keyword evidence="1" id="KW-0548">Nucleotidyltransferase</keyword>
<comment type="caution">
    <text evidence="1">The sequence shown here is derived from an EMBL/GenBank/DDBJ whole genome shotgun (WGS) entry which is preliminary data.</text>
</comment>
<keyword evidence="1" id="KW-0695">RNA-directed DNA polymerase</keyword>
<evidence type="ECO:0000313" key="1">
    <source>
        <dbReference type="EMBL" id="KAH9755349.1"/>
    </source>
</evidence>
<dbReference type="EMBL" id="CM039174">
    <property type="protein sequence ID" value="KAH9755349.1"/>
    <property type="molecule type" value="Genomic_DNA"/>
</dbReference>
<evidence type="ECO:0000313" key="2">
    <source>
        <dbReference type="Proteomes" id="UP000829398"/>
    </source>
</evidence>
<sequence>MELNPNLMKAAPPLLEEDRTTKKARFREQGSDESNPPVMSFRDSLMKDQSGAAEINECMEDLDIVDEDVIIETYGCIPSVVFSQKMQEQLVRPWKNTVIVKLLGRSIGYRSLCTKLESLWRVERGFTVIDLENDYYLVRFGTEEDVEFALTQGPWTIFGHYLTVQKWSPSFDCLSDKIETVVAWIRLPGMPLHYYHKRVLRILGEVVGRVIRIDYNTEAAKRGKFARVAVEICLNKPLVSQFQLNGKIQRIEYEGLPTICFECGKYGHTVDTCQWQQEVPRGQGCDGVQQPEGEGTGVTVDPATVENPKNSLFGPWMIVAKKGRPQKAKEGTIQGDYNRTQNGNARSGSRFSLLNSEDNMDNEREISERIPSNHALASNLDLQDENQNSNQPMQPNHRYSLRKHSQRSNRGNAAHPPSPSLVQLRSSPPHANHADQNKLLSPAMHITKPTLASIQHQSVQTRDNQPHLASTSLDPLKHSVYSFANPPDGTDMLTQFARANPLFADMSKDNRNNPLGEPHDNGGWNGIGGDKDSEGSIYVARGGVDGSRDDSESGGSLAEETDMELELQAHTLRQTFKALVQKYNPSMVALFEPRISGKKADEFIIRSGFERSHRIEAEGFSGVYASPNKHIRNLLWKDLEAVARNVSGPWLLGDDFNTILHPSERRGGSPRSTGVCHRFSDWFHWNQFCDLDFSGPKFTWERGNLLKRLDKSFCNDEWVQKFANSQVMHLPKLDSDHRPILVKFERVSRQASGAKPFRFLASWLTDSRFKTFVSETWRESEDYVNSAGHFITEVRKWNKEVFGYIHKRKNNILARLAGIQRALEWHKSRNLMDLEVTLKRELESILSQEEILWFQKSRRDCIEFGDRNTKYFHRQTIQRRRQNQIVMLKDEHGNWIEDVDIIKAHAVTFFKDLYTKEPGEHIPYPLVSMFPKVDEINLGKLNAGVCEDDIREAIFSMHPFKAPGVDGLHAVFYQTQWVTVGASVCKLVQGIFKGQRIPSEINKTLIVLIPKVEHPDSLRLYRPISLCPVIYKTITKIVANRLKGILPDLIGPMQTSFVPERHITENIIIAQEVIHTMRRKSGKIGQMLVKVDLEKAYDRLSWDFIFETLSEAGIPSDLIRITMECITSASMQILWNGDCTEEFVPSRGIRQGDPISPYIFVLCIERLSHGIHRAVNTGTWRPIRLSKRGTPITHVFFADDLLLFAEASCTQAAVINDVLNTFCVSSGAKVNKQKSQVFFSKNVNPCNVRNIGTSLGFSVTTDLGNYLGMPLLHSRVSKATYHGILEKVERKLNGWSAKFLSLAGRITLTQSVLQALPIYSMQTTKLPTAIITKIEQHCRRFIWSGNSEVKKLHLINWADVCRPKLSGGLGLKNLTLMNEALLMKLGWGLLVNSNSYWAQVLCSKYGFDPNTMSTSLPTKYGSYLWKAIGRIWPKVLQGLRWNVRDGKRIRFWQDAWVADFGPLVHLAVAPIPEAILNDWVADAISVDGSWNWGRFGFLLPHNVVLMIAAIKLPSPDSEADQFYWGSSNSGMFTARTAYNPLLGNLVQDEEVRWQSIWKWRGPHRIRTFLWLVAKERIKCKAELYRRHIGVDMICMRCGYAVEDTAHALRDCATSRRIWNMLLTGHETVDFFTLPTRDWIVANIQGLGNHGSNKEWNCIFGVAIWCIWVARNQLLFEDKVVNAESMVRDIRVRAEEIIRTSEAFQSDRGLRVPKMFSWLPPRWPYYKLNSDGARKGSSLAGAGGLIRDAIGRWHGGFCMNIGICSVTIAELWGLYQGLILAWQMGIRLLVVEIDSLCVTQLLNRKSFNATLPLVNDILDLLSRDWQVSVHHVYREANFAADFMANHALTLPLGLHYFTSPPLGVKTWLRNDGLGTAFPRVFKP</sequence>
<proteinExistence type="predicted"/>
<keyword evidence="2" id="KW-1185">Reference proteome</keyword>
<gene>
    <name evidence="1" type="ORF">KPL71_015760</name>
</gene>
<accession>A0ACB8KLT5</accession>
<reference evidence="2" key="1">
    <citation type="journal article" date="2023" name="Hortic. Res.">
        <title>A chromosome-level phased genome enabling allele-level studies in sweet orange: a case study on citrus Huanglongbing tolerance.</title>
        <authorList>
            <person name="Wu B."/>
            <person name="Yu Q."/>
            <person name="Deng Z."/>
            <person name="Duan Y."/>
            <person name="Luo F."/>
            <person name="Gmitter F. Jr."/>
        </authorList>
    </citation>
    <scope>NUCLEOTIDE SEQUENCE [LARGE SCALE GENOMIC DNA]</scope>
    <source>
        <strain evidence="2">cv. Valencia</strain>
    </source>
</reference>